<name>M1UKL0_9CORY</name>
<keyword evidence="3" id="KW-1185">Reference proteome</keyword>
<dbReference type="Proteomes" id="UP000011760">
    <property type="component" value="Chromosome"/>
</dbReference>
<organism evidence="2 3">
    <name type="scientific">Corynebacterium callunae DSM 20147</name>
    <dbReference type="NCBI Taxonomy" id="1121353"/>
    <lineage>
        <taxon>Bacteria</taxon>
        <taxon>Bacillati</taxon>
        <taxon>Actinomycetota</taxon>
        <taxon>Actinomycetes</taxon>
        <taxon>Mycobacteriales</taxon>
        <taxon>Corynebacteriaceae</taxon>
        <taxon>Corynebacterium</taxon>
    </lineage>
</organism>
<feature type="transmembrane region" description="Helical" evidence="1">
    <location>
        <begin position="108"/>
        <end position="128"/>
    </location>
</feature>
<dbReference type="OrthoDB" id="4411801at2"/>
<gene>
    <name evidence="2" type="ORF">H924_05140</name>
</gene>
<evidence type="ECO:0000313" key="2">
    <source>
        <dbReference type="EMBL" id="AGG66474.1"/>
    </source>
</evidence>
<keyword evidence="1" id="KW-0812">Transmembrane</keyword>
<dbReference type="STRING" id="1121353.H924_05140"/>
<feature type="transmembrane region" description="Helical" evidence="1">
    <location>
        <begin position="6"/>
        <end position="24"/>
    </location>
</feature>
<reference evidence="2 3" key="1">
    <citation type="submission" date="2013-02" db="EMBL/GenBank/DDBJ databases">
        <title>The complete genome sequence of Corynebacterium callunae DSM 20147.</title>
        <authorList>
            <person name="Ruckert C."/>
            <person name="Albersmeier A."/>
            <person name="Kalinowski J."/>
        </authorList>
    </citation>
    <scope>NUCLEOTIDE SEQUENCE [LARGE SCALE GENOMIC DNA]</scope>
    <source>
        <strain evidence="2 3">DSM 20147</strain>
    </source>
</reference>
<evidence type="ECO:0000256" key="1">
    <source>
        <dbReference type="SAM" id="Phobius"/>
    </source>
</evidence>
<dbReference type="eggNOG" id="ENOG5031K5R">
    <property type="taxonomic scope" value="Bacteria"/>
</dbReference>
<protein>
    <recommendedName>
        <fullName evidence="4">DUF3592 domain-containing protein</fullName>
    </recommendedName>
</protein>
<keyword evidence="1" id="KW-1133">Transmembrane helix</keyword>
<dbReference type="EMBL" id="CP004354">
    <property type="protein sequence ID" value="AGG66474.1"/>
    <property type="molecule type" value="Genomic_DNA"/>
</dbReference>
<dbReference type="HOGENOM" id="CLU_1944606_0_0_11"/>
<proteinExistence type="predicted"/>
<dbReference type="PATRIC" id="fig|1121353.3.peg.1053"/>
<dbReference type="RefSeq" id="WP_015650907.1">
    <property type="nucleotide sequence ID" value="NC_020506.1"/>
</dbReference>
<sequence>MGASLLIVLAAGVVCIGLALYLGFRDRRFRAVSYKVTAEVTGFIQDKDERYQTQYRFSHDGHEVFGVLHKTTPQPVMKPGELILLRVHKNDPTIVRPYTSRGESTARVFLMLIGVLMLLTAIPLLVFVS</sequence>
<dbReference type="AlphaFoldDB" id="M1UKL0"/>
<evidence type="ECO:0000313" key="3">
    <source>
        <dbReference type="Proteomes" id="UP000011760"/>
    </source>
</evidence>
<dbReference type="KEGG" id="ccn:H924_05140"/>
<keyword evidence="1" id="KW-0472">Membrane</keyword>
<evidence type="ECO:0008006" key="4">
    <source>
        <dbReference type="Google" id="ProtNLM"/>
    </source>
</evidence>
<accession>M1UKL0</accession>